<reference evidence="1 2" key="1">
    <citation type="submission" date="2019-02" db="EMBL/GenBank/DDBJ databases">
        <title>Deep-cultivation of Planctomycetes and their phenomic and genomic characterization uncovers novel biology.</title>
        <authorList>
            <person name="Wiegand S."/>
            <person name="Jogler M."/>
            <person name="Boedeker C."/>
            <person name="Pinto D."/>
            <person name="Vollmers J."/>
            <person name="Rivas-Marin E."/>
            <person name="Kohn T."/>
            <person name="Peeters S.H."/>
            <person name="Heuer A."/>
            <person name="Rast P."/>
            <person name="Oberbeckmann S."/>
            <person name="Bunk B."/>
            <person name="Jeske O."/>
            <person name="Meyerdierks A."/>
            <person name="Storesund J.E."/>
            <person name="Kallscheuer N."/>
            <person name="Luecker S."/>
            <person name="Lage O.M."/>
            <person name="Pohl T."/>
            <person name="Merkel B.J."/>
            <person name="Hornburger P."/>
            <person name="Mueller R.-W."/>
            <person name="Bruemmer F."/>
            <person name="Labrenz M."/>
            <person name="Spormann A.M."/>
            <person name="Op Den Camp H."/>
            <person name="Overmann J."/>
            <person name="Amann R."/>
            <person name="Jetten M.S.M."/>
            <person name="Mascher T."/>
            <person name="Medema M.H."/>
            <person name="Devos D.P."/>
            <person name="Kaster A.-K."/>
            <person name="Ovreas L."/>
            <person name="Rohde M."/>
            <person name="Galperin M.Y."/>
            <person name="Jogler C."/>
        </authorList>
    </citation>
    <scope>NUCLEOTIDE SEQUENCE [LARGE SCALE GENOMIC DNA]</scope>
    <source>
        <strain evidence="1 2">Mal64</strain>
    </source>
</reference>
<organism evidence="1 2">
    <name type="scientific">Pseudobythopirellula maris</name>
    <dbReference type="NCBI Taxonomy" id="2527991"/>
    <lineage>
        <taxon>Bacteria</taxon>
        <taxon>Pseudomonadati</taxon>
        <taxon>Planctomycetota</taxon>
        <taxon>Planctomycetia</taxon>
        <taxon>Pirellulales</taxon>
        <taxon>Lacipirellulaceae</taxon>
        <taxon>Pseudobythopirellula</taxon>
    </lineage>
</organism>
<dbReference type="EMBL" id="SJPQ01000004">
    <property type="protein sequence ID" value="TWT86862.1"/>
    <property type="molecule type" value="Genomic_DNA"/>
</dbReference>
<dbReference type="RefSeq" id="WP_146402996.1">
    <property type="nucleotide sequence ID" value="NZ_SJPQ01000004.1"/>
</dbReference>
<evidence type="ECO:0000313" key="2">
    <source>
        <dbReference type="Proteomes" id="UP000315440"/>
    </source>
</evidence>
<proteinExistence type="predicted"/>
<accession>A0A5C5ZHM7</accession>
<protein>
    <submittedName>
        <fullName evidence="1">Uncharacterized protein</fullName>
    </submittedName>
</protein>
<comment type="caution">
    <text evidence="1">The sequence shown here is derived from an EMBL/GenBank/DDBJ whole genome shotgun (WGS) entry which is preliminary data.</text>
</comment>
<keyword evidence="2" id="KW-1185">Reference proteome</keyword>
<name>A0A5C5ZHM7_9BACT</name>
<dbReference type="AlphaFoldDB" id="A0A5C5ZHM7"/>
<sequence>MGDTHRVRIVLVEHEPRWTAATRVARRLLESGAGPSLVTVSRLDPRTDWQAPEPPAVVGIDVASLGWGTALQRLAVLCEAPGLVPVAMLPRCGEVGETAPPTAELALCEAGAAMVLRDTLEASRLLNLALRVGRAEGGRSSLCAGPQAILQCLPWG</sequence>
<gene>
    <name evidence="1" type="ORF">Mal64_36920</name>
</gene>
<dbReference type="Proteomes" id="UP000315440">
    <property type="component" value="Unassembled WGS sequence"/>
</dbReference>
<evidence type="ECO:0000313" key="1">
    <source>
        <dbReference type="EMBL" id="TWT86862.1"/>
    </source>
</evidence>